<organism evidence="2 3">
    <name type="scientific">Rhodococcoides trifolii</name>
    <dbReference type="NCBI Taxonomy" id="908250"/>
    <lineage>
        <taxon>Bacteria</taxon>
        <taxon>Bacillati</taxon>
        <taxon>Actinomycetota</taxon>
        <taxon>Actinomycetes</taxon>
        <taxon>Mycobacteriales</taxon>
        <taxon>Nocardiaceae</taxon>
        <taxon>Rhodococcoides</taxon>
    </lineage>
</organism>
<reference evidence="2" key="1">
    <citation type="journal article" date="2014" name="Int. J. Syst. Evol. Microbiol.">
        <title>Complete genome sequence of Corynebacterium casei LMG S-19264T (=DSM 44701T), isolated from a smear-ripened cheese.</title>
        <authorList>
            <consortium name="US DOE Joint Genome Institute (JGI-PGF)"/>
            <person name="Walter F."/>
            <person name="Albersmeier A."/>
            <person name="Kalinowski J."/>
            <person name="Ruckert C."/>
        </authorList>
    </citation>
    <scope>NUCLEOTIDE SEQUENCE</scope>
    <source>
        <strain evidence="2">CCM 7905</strain>
    </source>
</reference>
<reference evidence="2" key="2">
    <citation type="submission" date="2020-09" db="EMBL/GenBank/DDBJ databases">
        <authorList>
            <person name="Sun Q."/>
            <person name="Sedlacek I."/>
        </authorList>
    </citation>
    <scope>NUCLEOTIDE SEQUENCE</scope>
    <source>
        <strain evidence="2">CCM 7905</strain>
    </source>
</reference>
<protein>
    <recommendedName>
        <fullName evidence="1">STAS domain-containing protein</fullName>
    </recommendedName>
</protein>
<evidence type="ECO:0000313" key="2">
    <source>
        <dbReference type="EMBL" id="GGF95464.1"/>
    </source>
</evidence>
<dbReference type="InterPro" id="IPR036513">
    <property type="entry name" value="STAS_dom_sf"/>
</dbReference>
<evidence type="ECO:0000313" key="3">
    <source>
        <dbReference type="Proteomes" id="UP000654257"/>
    </source>
</evidence>
<dbReference type="Pfam" id="PF01740">
    <property type="entry name" value="STAS"/>
    <property type="match status" value="1"/>
</dbReference>
<comment type="caution">
    <text evidence="2">The sequence shown here is derived from an EMBL/GenBank/DDBJ whole genome shotgun (WGS) entry which is preliminary data.</text>
</comment>
<sequence>MTVSFTPINDSTTTRTDLGVTDIPGGRVVSSRVRSDAVLFAVSGAVDLANVELFGTTVSAVVGQSDAVIIDLSGVEFIGTAALSVLSDIDSECARRGTTMTLVVGKAATRVITAARWVPNTAPTASVADALLV</sequence>
<evidence type="ECO:0000259" key="1">
    <source>
        <dbReference type="PROSITE" id="PS50801"/>
    </source>
</evidence>
<name>A0A917CQL8_9NOCA</name>
<proteinExistence type="predicted"/>
<dbReference type="RefSeq" id="WP_188543253.1">
    <property type="nucleotide sequence ID" value="NZ_BMCU01000001.1"/>
</dbReference>
<dbReference type="InterPro" id="IPR002645">
    <property type="entry name" value="STAS_dom"/>
</dbReference>
<dbReference type="SUPFAM" id="SSF52091">
    <property type="entry name" value="SpoIIaa-like"/>
    <property type="match status" value="1"/>
</dbReference>
<dbReference type="Proteomes" id="UP000654257">
    <property type="component" value="Unassembled WGS sequence"/>
</dbReference>
<dbReference type="Gene3D" id="3.30.750.24">
    <property type="entry name" value="STAS domain"/>
    <property type="match status" value="1"/>
</dbReference>
<dbReference type="EMBL" id="BMCU01000001">
    <property type="protein sequence ID" value="GGF95464.1"/>
    <property type="molecule type" value="Genomic_DNA"/>
</dbReference>
<keyword evidence="3" id="KW-1185">Reference proteome</keyword>
<feature type="domain" description="STAS" evidence="1">
    <location>
        <begin position="27"/>
        <end position="103"/>
    </location>
</feature>
<dbReference type="PROSITE" id="PS50801">
    <property type="entry name" value="STAS"/>
    <property type="match status" value="1"/>
</dbReference>
<accession>A0A917CQL8</accession>
<dbReference type="CDD" id="cd07043">
    <property type="entry name" value="STAS_anti-anti-sigma_factors"/>
    <property type="match status" value="1"/>
</dbReference>
<gene>
    <name evidence="2" type="ORF">GCM10007304_06660</name>
</gene>
<dbReference type="AlphaFoldDB" id="A0A917CQL8"/>